<dbReference type="Proteomes" id="UP001558474">
    <property type="component" value="Unassembled WGS sequence"/>
</dbReference>
<sequence>MPRSKGPTLTERRAEELRLDIARTACDIFIADGDTTATVERICAEVGIATRTFYRHFPVKEDVLGPLFRRSENNMRGLLACAAADSDPVDVLVDMFTVEVRHRQSAGAQHRQSVEIARKLMALVAETPQYRLRWMEWSENLADAITEYLARHFELGDDAFIRALPSRLIVHVSSNAYIWWTDAKEPHELDELIAAHRSGIGMVLAGLQRLDVSRLAARTS</sequence>
<dbReference type="EMBL" id="JBDLOU010000004">
    <property type="protein sequence ID" value="MEX3737126.1"/>
    <property type="molecule type" value="Genomic_DNA"/>
</dbReference>
<reference evidence="6" key="1">
    <citation type="submission" date="2020-07" db="EMBL/GenBank/DDBJ databases">
        <authorList>
            <person name="Pettersson B.M.F."/>
            <person name="Behra P.R.K."/>
            <person name="Ramesh M."/>
            <person name="Das S."/>
            <person name="Dasgupta S."/>
            <person name="Kirsebom L.A."/>
        </authorList>
    </citation>
    <scope>NUCLEOTIDE SEQUENCE</scope>
    <source>
        <strain evidence="6">DSM 44242</strain>
    </source>
</reference>
<comment type="caution">
    <text evidence="6">The sequence shown here is derived from an EMBL/GenBank/DDBJ whole genome shotgun (WGS) entry which is preliminary data.</text>
</comment>
<dbReference type="InterPro" id="IPR001647">
    <property type="entry name" value="HTH_TetR"/>
</dbReference>
<dbReference type="EMBL" id="JACKVC010000009">
    <property type="protein sequence ID" value="MCV7387409.1"/>
    <property type="molecule type" value="Genomic_DNA"/>
</dbReference>
<evidence type="ECO:0000256" key="1">
    <source>
        <dbReference type="ARBA" id="ARBA00023015"/>
    </source>
</evidence>
<evidence type="ECO:0000259" key="5">
    <source>
        <dbReference type="PROSITE" id="PS50977"/>
    </source>
</evidence>
<keyword evidence="2 4" id="KW-0238">DNA-binding</keyword>
<keyword evidence="9" id="KW-1185">Reference proteome</keyword>
<reference evidence="7 9" key="3">
    <citation type="submission" date="2024-04" db="EMBL/GenBank/DDBJ databases">
        <title>Genomic Markers of Mycobacteria.</title>
        <authorList>
            <person name="Soliman M.S."/>
            <person name="Elkholy A."/>
            <person name="Soliman N.S."/>
            <person name="Abbas A."/>
            <person name="Khayrat S."/>
            <person name="Shawky S."/>
        </authorList>
    </citation>
    <scope>NUCLEOTIDE SEQUENCE [LARGE SCALE GENOMIC DNA]</scope>
    <source>
        <strain evidence="7 9">Egy-CU-AM5</strain>
    </source>
</reference>
<dbReference type="RefSeq" id="WP_036447417.1">
    <property type="nucleotide sequence ID" value="NZ_JACKVC010000009.1"/>
</dbReference>
<dbReference type="PANTHER" id="PTHR30055">
    <property type="entry name" value="HTH-TYPE TRANSCRIPTIONAL REGULATOR RUTR"/>
    <property type="match status" value="1"/>
</dbReference>
<evidence type="ECO:0000256" key="3">
    <source>
        <dbReference type="ARBA" id="ARBA00023163"/>
    </source>
</evidence>
<accession>A0AAW5SZI4</accession>
<evidence type="ECO:0000313" key="9">
    <source>
        <dbReference type="Proteomes" id="UP001558474"/>
    </source>
</evidence>
<evidence type="ECO:0000313" key="8">
    <source>
        <dbReference type="Proteomes" id="UP001141659"/>
    </source>
</evidence>
<dbReference type="SUPFAM" id="SSF46689">
    <property type="entry name" value="Homeodomain-like"/>
    <property type="match status" value="1"/>
</dbReference>
<dbReference type="PROSITE" id="PS50977">
    <property type="entry name" value="HTH_TETR_2"/>
    <property type="match status" value="1"/>
</dbReference>
<dbReference type="GO" id="GO:0000976">
    <property type="term" value="F:transcription cis-regulatory region binding"/>
    <property type="evidence" value="ECO:0007669"/>
    <property type="project" value="TreeGrafter"/>
</dbReference>
<evidence type="ECO:0000313" key="6">
    <source>
        <dbReference type="EMBL" id="MCV7387409.1"/>
    </source>
</evidence>
<dbReference type="AlphaFoldDB" id="A0AAW5SZI4"/>
<protein>
    <submittedName>
        <fullName evidence="6">TetR family transcriptional regulator</fullName>
    </submittedName>
    <submittedName>
        <fullName evidence="7">TetR/AcrR family transcriptional regulator</fullName>
    </submittedName>
</protein>
<evidence type="ECO:0000256" key="4">
    <source>
        <dbReference type="PROSITE-ProRule" id="PRU00335"/>
    </source>
</evidence>
<gene>
    <name evidence="7" type="ORF">ABFW12_02655</name>
    <name evidence="6" type="ORF">H5P34_05045</name>
</gene>
<feature type="domain" description="HTH tetR-type" evidence="5">
    <location>
        <begin position="15"/>
        <end position="75"/>
    </location>
</feature>
<evidence type="ECO:0000256" key="2">
    <source>
        <dbReference type="ARBA" id="ARBA00023125"/>
    </source>
</evidence>
<dbReference type="Proteomes" id="UP001141659">
    <property type="component" value="Unassembled WGS sequence"/>
</dbReference>
<dbReference type="Gene3D" id="1.10.357.10">
    <property type="entry name" value="Tetracycline Repressor, domain 2"/>
    <property type="match status" value="1"/>
</dbReference>
<dbReference type="PANTHER" id="PTHR30055:SF238">
    <property type="entry name" value="MYCOFACTOCIN BIOSYNTHESIS TRANSCRIPTIONAL REGULATOR MFTR-RELATED"/>
    <property type="match status" value="1"/>
</dbReference>
<keyword evidence="3" id="KW-0804">Transcription</keyword>
<feature type="DNA-binding region" description="H-T-H motif" evidence="4">
    <location>
        <begin position="38"/>
        <end position="57"/>
    </location>
</feature>
<organism evidence="6 8">
    <name type="scientific">Mycolicibacterium porcinum</name>
    <dbReference type="NCBI Taxonomy" id="39693"/>
    <lineage>
        <taxon>Bacteria</taxon>
        <taxon>Bacillati</taxon>
        <taxon>Actinomycetota</taxon>
        <taxon>Actinomycetes</taxon>
        <taxon>Mycobacteriales</taxon>
        <taxon>Mycobacteriaceae</taxon>
        <taxon>Mycolicibacterium</taxon>
    </lineage>
</organism>
<dbReference type="InterPro" id="IPR050109">
    <property type="entry name" value="HTH-type_TetR-like_transc_reg"/>
</dbReference>
<proteinExistence type="predicted"/>
<name>A0AAW5SZI4_9MYCO</name>
<dbReference type="Pfam" id="PF00440">
    <property type="entry name" value="TetR_N"/>
    <property type="match status" value="1"/>
</dbReference>
<dbReference type="InterPro" id="IPR009057">
    <property type="entry name" value="Homeodomain-like_sf"/>
</dbReference>
<keyword evidence="1" id="KW-0805">Transcription regulation</keyword>
<evidence type="ECO:0000313" key="7">
    <source>
        <dbReference type="EMBL" id="MEX3737126.1"/>
    </source>
</evidence>
<reference evidence="6" key="2">
    <citation type="journal article" date="2022" name="BMC Genomics">
        <title>Comparative genome analysis of mycobacteria focusing on tRNA and non-coding RNA.</title>
        <authorList>
            <person name="Behra P.R.K."/>
            <person name="Pettersson B.M.F."/>
            <person name="Ramesh M."/>
            <person name="Das S."/>
            <person name="Dasgupta S."/>
            <person name="Kirsebom L.A."/>
        </authorList>
    </citation>
    <scope>NUCLEOTIDE SEQUENCE</scope>
    <source>
        <strain evidence="6">DSM 44242</strain>
    </source>
</reference>
<dbReference type="GO" id="GO:0003700">
    <property type="term" value="F:DNA-binding transcription factor activity"/>
    <property type="evidence" value="ECO:0007669"/>
    <property type="project" value="TreeGrafter"/>
</dbReference>